<proteinExistence type="predicted"/>
<organism evidence="8 9">
    <name type="scientific">Rhodococcus oxybenzonivorans</name>
    <dbReference type="NCBI Taxonomy" id="1990687"/>
    <lineage>
        <taxon>Bacteria</taxon>
        <taxon>Bacillati</taxon>
        <taxon>Actinomycetota</taxon>
        <taxon>Actinomycetes</taxon>
        <taxon>Mycobacteriales</taxon>
        <taxon>Nocardiaceae</taxon>
        <taxon>Rhodococcus</taxon>
    </lineage>
</organism>
<accession>A0A2S2C2Z6</accession>
<keyword evidence="5" id="KW-0408">Iron</keyword>
<dbReference type="Gene3D" id="3.30.70.20">
    <property type="match status" value="1"/>
</dbReference>
<keyword evidence="4" id="KW-0249">Electron transport</keyword>
<evidence type="ECO:0000256" key="4">
    <source>
        <dbReference type="ARBA" id="ARBA00022982"/>
    </source>
</evidence>
<keyword evidence="9" id="KW-1185">Reference proteome</keyword>
<dbReference type="InterPro" id="IPR051269">
    <property type="entry name" value="Fe-S_cluster_ET"/>
</dbReference>
<evidence type="ECO:0000256" key="2">
    <source>
        <dbReference type="ARBA" id="ARBA00022448"/>
    </source>
</evidence>
<reference evidence="8 9" key="1">
    <citation type="submission" date="2017-05" db="EMBL/GenBank/DDBJ databases">
        <title>Isolation of Rhodococcus sp. S2-17 biodegrading of BP-3.</title>
        <authorList>
            <person name="Lee Y."/>
            <person name="Kim K.H."/>
            <person name="Chun B.H."/>
            <person name="Jung H.S."/>
            <person name="Jeon C.O."/>
        </authorList>
    </citation>
    <scope>NUCLEOTIDE SEQUENCE [LARGE SCALE GENOMIC DNA]</scope>
    <source>
        <strain evidence="8 9">S2-17</strain>
    </source>
</reference>
<dbReference type="GO" id="GO:0051538">
    <property type="term" value="F:3 iron, 4 sulfur cluster binding"/>
    <property type="evidence" value="ECO:0007669"/>
    <property type="project" value="UniProtKB-KW"/>
</dbReference>
<name>A0A2S2C2Z6_9NOCA</name>
<dbReference type="RefSeq" id="WP_109334773.1">
    <property type="nucleotide sequence ID" value="NZ_CP021354.1"/>
</dbReference>
<dbReference type="GO" id="GO:0046872">
    <property type="term" value="F:metal ion binding"/>
    <property type="evidence" value="ECO:0007669"/>
    <property type="project" value="UniProtKB-KW"/>
</dbReference>
<dbReference type="Proteomes" id="UP000245711">
    <property type="component" value="Chromosome"/>
</dbReference>
<gene>
    <name evidence="8" type="ORF">CBI38_00630</name>
</gene>
<evidence type="ECO:0000256" key="6">
    <source>
        <dbReference type="ARBA" id="ARBA00023014"/>
    </source>
</evidence>
<dbReference type="EMBL" id="CP021354">
    <property type="protein sequence ID" value="AWK75259.1"/>
    <property type="molecule type" value="Genomic_DNA"/>
</dbReference>
<dbReference type="PANTHER" id="PTHR36923">
    <property type="entry name" value="FERREDOXIN"/>
    <property type="match status" value="1"/>
</dbReference>
<keyword evidence="6" id="KW-0411">Iron-sulfur</keyword>
<dbReference type="KEGG" id="roz:CBI38_00630"/>
<dbReference type="SUPFAM" id="SSF54862">
    <property type="entry name" value="4Fe-4S ferredoxins"/>
    <property type="match status" value="1"/>
</dbReference>
<evidence type="ECO:0000256" key="3">
    <source>
        <dbReference type="ARBA" id="ARBA00022723"/>
    </source>
</evidence>
<keyword evidence="7" id="KW-0003">3Fe-4S</keyword>
<keyword evidence="2" id="KW-0813">Transport</keyword>
<evidence type="ECO:0000313" key="8">
    <source>
        <dbReference type="EMBL" id="AWK75259.1"/>
    </source>
</evidence>
<evidence type="ECO:0000256" key="5">
    <source>
        <dbReference type="ARBA" id="ARBA00023004"/>
    </source>
</evidence>
<evidence type="ECO:0000313" key="9">
    <source>
        <dbReference type="Proteomes" id="UP000245711"/>
    </source>
</evidence>
<dbReference type="Pfam" id="PF13459">
    <property type="entry name" value="Fer4_15"/>
    <property type="match status" value="1"/>
</dbReference>
<dbReference type="PANTHER" id="PTHR36923:SF3">
    <property type="entry name" value="FERREDOXIN"/>
    <property type="match status" value="1"/>
</dbReference>
<evidence type="ECO:0000256" key="7">
    <source>
        <dbReference type="ARBA" id="ARBA00023291"/>
    </source>
</evidence>
<comment type="cofactor">
    <cofactor evidence="1">
        <name>[3Fe-4S] cluster</name>
        <dbReference type="ChEBI" id="CHEBI:21137"/>
    </cofactor>
</comment>
<protein>
    <submittedName>
        <fullName evidence="8">Ferredoxin</fullName>
    </submittedName>
</protein>
<dbReference type="AlphaFoldDB" id="A0A2S2C2Z6"/>
<evidence type="ECO:0000256" key="1">
    <source>
        <dbReference type="ARBA" id="ARBA00001927"/>
    </source>
</evidence>
<keyword evidence="3" id="KW-0479">Metal-binding</keyword>
<sequence>MPQIRADREKCEGYGNCVMAAPELVDLDDDGVVVVIRERVDEVDVGKAESAARACPVNALRVDR</sequence>